<dbReference type="EMBL" id="PXXO01000002">
    <property type="protein sequence ID" value="PSJ06997.1"/>
    <property type="molecule type" value="Genomic_DNA"/>
</dbReference>
<name>A0A2P7N0L2_9CYAN</name>
<proteinExistence type="predicted"/>
<evidence type="ECO:0000313" key="1">
    <source>
        <dbReference type="EMBL" id="PSJ06997.1"/>
    </source>
</evidence>
<sequence length="123" mass="13266">MADTRLGEAIFLFNSADWYACHDGFEALWHETAGPMRPVLQGILQIAVAELHLERGNSRGATILMGEGLGRLKACAPNSLGIDLAALIDSSMQRLLALQQQRSIEGLESPRLVGTAPQNPSID</sequence>
<dbReference type="PANTHER" id="PTHR34796">
    <property type="entry name" value="EXPRESSED PROTEIN"/>
    <property type="match status" value="1"/>
</dbReference>
<organism evidence="1 2">
    <name type="scientific">Cyanobium usitatum str. Tous</name>
    <dbReference type="NCBI Taxonomy" id="2116684"/>
    <lineage>
        <taxon>Bacteria</taxon>
        <taxon>Bacillati</taxon>
        <taxon>Cyanobacteriota</taxon>
        <taxon>Cyanophyceae</taxon>
        <taxon>Synechococcales</taxon>
        <taxon>Prochlorococcaceae</taxon>
        <taxon>Cyanobium</taxon>
    </lineage>
</organism>
<dbReference type="Gene3D" id="1.10.3450.10">
    <property type="entry name" value="TTHA0068-like"/>
    <property type="match status" value="1"/>
</dbReference>
<dbReference type="InterPro" id="IPR005500">
    <property type="entry name" value="DUF309"/>
</dbReference>
<gene>
    <name evidence="1" type="ORF">C7K55_02380</name>
</gene>
<protein>
    <submittedName>
        <fullName evidence="1">DUF309 domain-containing protein</fullName>
    </submittedName>
</protein>
<comment type="caution">
    <text evidence="1">The sequence shown here is derived from an EMBL/GenBank/DDBJ whole genome shotgun (WGS) entry which is preliminary data.</text>
</comment>
<reference evidence="1 2" key="1">
    <citation type="journal article" date="2018" name="Environ. Microbiol.">
        <title>Ecological and genomic features of two widespread freshwater picocyanobacteria.</title>
        <authorList>
            <person name="Cabello-Yeves P.J."/>
            <person name="Picazo A."/>
            <person name="Camacho A."/>
            <person name="Callieri C."/>
            <person name="Rosselli R."/>
            <person name="Roda-Garcia J.J."/>
            <person name="Coutinho F.H."/>
            <person name="Rodriguez-Valera F."/>
        </authorList>
    </citation>
    <scope>NUCLEOTIDE SEQUENCE [LARGE SCALE GENOMIC DNA]</scope>
    <source>
        <strain evidence="1 2">Tous</strain>
    </source>
</reference>
<dbReference type="Pfam" id="PF03745">
    <property type="entry name" value="DUF309"/>
    <property type="match status" value="1"/>
</dbReference>
<dbReference type="SUPFAM" id="SSF140663">
    <property type="entry name" value="TTHA0068-like"/>
    <property type="match status" value="1"/>
</dbReference>
<evidence type="ECO:0000313" key="2">
    <source>
        <dbReference type="Proteomes" id="UP000243002"/>
    </source>
</evidence>
<keyword evidence="2" id="KW-1185">Reference proteome</keyword>
<dbReference type="Proteomes" id="UP000243002">
    <property type="component" value="Unassembled WGS sequence"/>
</dbReference>
<dbReference type="InterPro" id="IPR023203">
    <property type="entry name" value="TTHA0068_sf"/>
</dbReference>
<accession>A0A2P7N0L2</accession>
<dbReference type="PANTHER" id="PTHR34796:SF1">
    <property type="entry name" value="EXPRESSED PROTEIN"/>
    <property type="match status" value="1"/>
</dbReference>
<dbReference type="OrthoDB" id="165483at2"/>
<dbReference type="AlphaFoldDB" id="A0A2P7N0L2"/>